<sequence>MSVANTPTKGGKAGGWTDRELLVYLFGLVEFSQVKLDIKNAPRPNGCTIRGCEQKISGLKNYLKVDLDALRAGAPVNAGDGTPMAAKGRKRKGDENGDVDGTPSKRGRAKKVETAPEVDDDKKEAVMIKGKVKDEDGVFEEVQSTNMVTCDT</sequence>
<evidence type="ECO:0000256" key="1">
    <source>
        <dbReference type="SAM" id="MobiDB-lite"/>
    </source>
</evidence>
<reference evidence="2" key="1">
    <citation type="submission" date="2020-01" db="EMBL/GenBank/DDBJ databases">
        <authorList>
            <consortium name="DOE Joint Genome Institute"/>
            <person name="Haridas S."/>
            <person name="Albert R."/>
            <person name="Binder M."/>
            <person name="Bloem J."/>
            <person name="Labutti K."/>
            <person name="Salamov A."/>
            <person name="Andreopoulos B."/>
            <person name="Baker S.E."/>
            <person name="Barry K."/>
            <person name="Bills G."/>
            <person name="Bluhm B.H."/>
            <person name="Cannon C."/>
            <person name="Castanera R."/>
            <person name="Culley D.E."/>
            <person name="Daum C."/>
            <person name="Ezra D."/>
            <person name="Gonzalez J.B."/>
            <person name="Henrissat B."/>
            <person name="Kuo A."/>
            <person name="Liang C."/>
            <person name="Lipzen A."/>
            <person name="Lutzoni F."/>
            <person name="Magnuson J."/>
            <person name="Mondo S."/>
            <person name="Nolan M."/>
            <person name="Ohm R."/>
            <person name="Pangilinan J."/>
            <person name="Park H.-J."/>
            <person name="Ramirez L."/>
            <person name="Alfaro M."/>
            <person name="Sun H."/>
            <person name="Tritt A."/>
            <person name="Yoshinaga Y."/>
            <person name="Zwiers L.-H."/>
            <person name="Turgeon B.G."/>
            <person name="Goodwin S.B."/>
            <person name="Spatafora J.W."/>
            <person name="Crous P.W."/>
            <person name="Grigoriev I.V."/>
        </authorList>
    </citation>
    <scope>NUCLEOTIDE SEQUENCE</scope>
    <source>
        <strain evidence="2">IPT5</strain>
    </source>
</reference>
<dbReference type="AlphaFoldDB" id="A0A6A7BEU5"/>
<keyword evidence="3" id="KW-1185">Reference proteome</keyword>
<evidence type="ECO:0000313" key="3">
    <source>
        <dbReference type="Proteomes" id="UP000799423"/>
    </source>
</evidence>
<organism evidence="2 3">
    <name type="scientific">Plenodomus tracheiphilus IPT5</name>
    <dbReference type="NCBI Taxonomy" id="1408161"/>
    <lineage>
        <taxon>Eukaryota</taxon>
        <taxon>Fungi</taxon>
        <taxon>Dikarya</taxon>
        <taxon>Ascomycota</taxon>
        <taxon>Pezizomycotina</taxon>
        <taxon>Dothideomycetes</taxon>
        <taxon>Pleosporomycetidae</taxon>
        <taxon>Pleosporales</taxon>
        <taxon>Pleosporineae</taxon>
        <taxon>Leptosphaeriaceae</taxon>
        <taxon>Plenodomus</taxon>
    </lineage>
</organism>
<accession>A0A6A7BEU5</accession>
<name>A0A6A7BEU5_9PLEO</name>
<proteinExistence type="predicted"/>
<protein>
    <submittedName>
        <fullName evidence="2">Uncharacterized protein</fullName>
    </submittedName>
</protein>
<dbReference type="EMBL" id="MU006294">
    <property type="protein sequence ID" value="KAF2853944.1"/>
    <property type="molecule type" value="Genomic_DNA"/>
</dbReference>
<dbReference type="OrthoDB" id="5371646at2759"/>
<feature type="compositionally biased region" description="Basic and acidic residues" evidence="1">
    <location>
        <begin position="110"/>
        <end position="122"/>
    </location>
</feature>
<evidence type="ECO:0000313" key="2">
    <source>
        <dbReference type="EMBL" id="KAF2853944.1"/>
    </source>
</evidence>
<feature type="region of interest" description="Disordered" evidence="1">
    <location>
        <begin position="73"/>
        <end position="122"/>
    </location>
</feature>
<dbReference type="Proteomes" id="UP000799423">
    <property type="component" value="Unassembled WGS sequence"/>
</dbReference>
<gene>
    <name evidence="2" type="ORF">T440DRAFT_496771</name>
</gene>